<keyword evidence="13 20" id="KW-1133">Transmembrane helix</keyword>
<keyword evidence="17" id="KW-0325">Glycoprotein</keyword>
<evidence type="ECO:0000256" key="4">
    <source>
        <dbReference type="ARBA" id="ARBA00022527"/>
    </source>
</evidence>
<evidence type="ECO:0000256" key="15">
    <source>
        <dbReference type="ARBA" id="ARBA00023157"/>
    </source>
</evidence>
<comment type="caution">
    <text evidence="25">The sequence shown here is derived from an EMBL/GenBank/DDBJ whole genome shotgun (WGS) entry which is preliminary data.</text>
</comment>
<feature type="domain" description="Apple" evidence="24">
    <location>
        <begin position="300"/>
        <end position="381"/>
    </location>
</feature>
<dbReference type="GO" id="GO:0005524">
    <property type="term" value="F:ATP binding"/>
    <property type="evidence" value="ECO:0007669"/>
    <property type="project" value="UniProtKB-KW"/>
</dbReference>
<dbReference type="Gene3D" id="3.30.200.20">
    <property type="entry name" value="Phosphorylase Kinase, domain 1"/>
    <property type="match status" value="1"/>
</dbReference>
<dbReference type="InterPro" id="IPR011009">
    <property type="entry name" value="Kinase-like_dom_sf"/>
</dbReference>
<dbReference type="InterPro" id="IPR000719">
    <property type="entry name" value="Prot_kinase_dom"/>
</dbReference>
<keyword evidence="16" id="KW-0675">Receptor</keyword>
<dbReference type="SMART" id="SM00220">
    <property type="entry name" value="S_TKc"/>
    <property type="match status" value="1"/>
</dbReference>
<evidence type="ECO:0000313" key="26">
    <source>
        <dbReference type="Proteomes" id="UP001642360"/>
    </source>
</evidence>
<feature type="signal peptide" evidence="21">
    <location>
        <begin position="1"/>
        <end position="18"/>
    </location>
</feature>
<dbReference type="Pfam" id="PF08276">
    <property type="entry name" value="PAN_2"/>
    <property type="match status" value="1"/>
</dbReference>
<evidence type="ECO:0000256" key="16">
    <source>
        <dbReference type="ARBA" id="ARBA00023170"/>
    </source>
</evidence>
<keyword evidence="10" id="KW-0547">Nucleotide-binding</keyword>
<comment type="subcellular location">
    <subcellularLocation>
        <location evidence="1">Cell membrane</location>
        <topology evidence="1">Single-pass type I membrane protein</topology>
    </subcellularLocation>
</comment>
<dbReference type="PROSITE" id="PS50011">
    <property type="entry name" value="PROTEIN_KINASE_DOM"/>
    <property type="match status" value="1"/>
</dbReference>
<protein>
    <recommendedName>
        <fullName evidence="2">non-specific serine/threonine protein kinase</fullName>
        <ecNumber evidence="2">2.7.11.1</ecNumber>
    </recommendedName>
</protein>
<feature type="domain" description="Bulb-type lectin" evidence="23">
    <location>
        <begin position="25"/>
        <end position="148"/>
    </location>
</feature>
<evidence type="ECO:0000256" key="17">
    <source>
        <dbReference type="ARBA" id="ARBA00023180"/>
    </source>
</evidence>
<dbReference type="PROSITE" id="PS50948">
    <property type="entry name" value="PAN"/>
    <property type="match status" value="1"/>
</dbReference>
<evidence type="ECO:0000256" key="7">
    <source>
        <dbReference type="ARBA" id="ARBA00022692"/>
    </source>
</evidence>
<keyword evidence="12" id="KW-0067">ATP-binding</keyword>
<keyword evidence="6" id="KW-0808">Transferase</keyword>
<evidence type="ECO:0000256" key="9">
    <source>
        <dbReference type="ARBA" id="ARBA00022734"/>
    </source>
</evidence>
<dbReference type="Gene3D" id="2.90.10.10">
    <property type="entry name" value="Bulb-type lectin domain"/>
    <property type="match status" value="1"/>
</dbReference>
<keyword evidence="5" id="KW-0597">Phosphoprotein</keyword>
<keyword evidence="7 20" id="KW-0812">Transmembrane</keyword>
<evidence type="ECO:0000259" key="24">
    <source>
        <dbReference type="PROSITE" id="PS50948"/>
    </source>
</evidence>
<comment type="catalytic activity">
    <reaction evidence="19">
        <text>L-seryl-[protein] + ATP = O-phospho-L-seryl-[protein] + ADP + H(+)</text>
        <dbReference type="Rhea" id="RHEA:17989"/>
        <dbReference type="Rhea" id="RHEA-COMP:9863"/>
        <dbReference type="Rhea" id="RHEA-COMP:11604"/>
        <dbReference type="ChEBI" id="CHEBI:15378"/>
        <dbReference type="ChEBI" id="CHEBI:29999"/>
        <dbReference type="ChEBI" id="CHEBI:30616"/>
        <dbReference type="ChEBI" id="CHEBI:83421"/>
        <dbReference type="ChEBI" id="CHEBI:456216"/>
        <dbReference type="EC" id="2.7.11.1"/>
    </reaction>
</comment>
<accession>A0ABC8SDL8</accession>
<evidence type="ECO:0000256" key="12">
    <source>
        <dbReference type="ARBA" id="ARBA00022840"/>
    </source>
</evidence>
<dbReference type="AlphaFoldDB" id="A0ABC8SDL8"/>
<dbReference type="SMART" id="SM00108">
    <property type="entry name" value="B_lectin"/>
    <property type="match status" value="1"/>
</dbReference>
<evidence type="ECO:0000256" key="20">
    <source>
        <dbReference type="SAM" id="Phobius"/>
    </source>
</evidence>
<evidence type="ECO:0000313" key="25">
    <source>
        <dbReference type="EMBL" id="CAK9153264.1"/>
    </source>
</evidence>
<evidence type="ECO:0000256" key="8">
    <source>
        <dbReference type="ARBA" id="ARBA00022729"/>
    </source>
</evidence>
<dbReference type="Pfam" id="PF07714">
    <property type="entry name" value="PK_Tyr_Ser-Thr"/>
    <property type="match status" value="1"/>
</dbReference>
<keyword evidence="4" id="KW-0723">Serine/threonine-protein kinase</keyword>
<dbReference type="CDD" id="cd00028">
    <property type="entry name" value="B_lectin"/>
    <property type="match status" value="1"/>
</dbReference>
<dbReference type="EC" id="2.7.11.1" evidence="2"/>
<dbReference type="PROSITE" id="PS50927">
    <property type="entry name" value="BULB_LECTIN"/>
    <property type="match status" value="1"/>
</dbReference>
<dbReference type="FunFam" id="1.10.510.10:FF:001019">
    <property type="entry name" value="G-type lectin S-receptor-like serine/threonine-protein kinase B120"/>
    <property type="match status" value="1"/>
</dbReference>
<dbReference type="Gene3D" id="1.10.510.10">
    <property type="entry name" value="Transferase(Phosphotransferase) domain 1"/>
    <property type="match status" value="1"/>
</dbReference>
<proteinExistence type="predicted"/>
<evidence type="ECO:0000259" key="23">
    <source>
        <dbReference type="PROSITE" id="PS50927"/>
    </source>
</evidence>
<feature type="chain" id="PRO_5044852520" description="non-specific serine/threonine protein kinase" evidence="21">
    <location>
        <begin position="19"/>
        <end position="669"/>
    </location>
</feature>
<evidence type="ECO:0000256" key="3">
    <source>
        <dbReference type="ARBA" id="ARBA00022475"/>
    </source>
</evidence>
<feature type="transmembrane region" description="Helical" evidence="20">
    <location>
        <begin position="423"/>
        <end position="445"/>
    </location>
</feature>
<keyword evidence="15" id="KW-1015">Disulfide bond</keyword>
<keyword evidence="26" id="KW-1185">Reference proteome</keyword>
<keyword evidence="3" id="KW-1003">Cell membrane</keyword>
<dbReference type="GO" id="GO:0004674">
    <property type="term" value="F:protein serine/threonine kinase activity"/>
    <property type="evidence" value="ECO:0007669"/>
    <property type="project" value="UniProtKB-KW"/>
</dbReference>
<evidence type="ECO:0000256" key="6">
    <source>
        <dbReference type="ARBA" id="ARBA00022679"/>
    </source>
</evidence>
<keyword evidence="14 20" id="KW-0472">Membrane</keyword>
<dbReference type="FunFam" id="2.90.10.10:FF:000009">
    <property type="entry name" value="Receptor-like serine/threonine-protein kinase SD1-8"/>
    <property type="match status" value="1"/>
</dbReference>
<dbReference type="InterPro" id="IPR003609">
    <property type="entry name" value="Pan_app"/>
</dbReference>
<dbReference type="PANTHER" id="PTHR27002">
    <property type="entry name" value="RECEPTOR-LIKE SERINE/THREONINE-PROTEIN KINASE SD1-8"/>
    <property type="match status" value="1"/>
</dbReference>
<keyword evidence="11" id="KW-0418">Kinase</keyword>
<dbReference type="InterPro" id="IPR008271">
    <property type="entry name" value="Ser/Thr_kinase_AS"/>
</dbReference>
<dbReference type="EMBL" id="CAUOFW020002369">
    <property type="protein sequence ID" value="CAK9153264.1"/>
    <property type="molecule type" value="Genomic_DNA"/>
</dbReference>
<evidence type="ECO:0000256" key="11">
    <source>
        <dbReference type="ARBA" id="ARBA00022777"/>
    </source>
</evidence>
<dbReference type="PROSITE" id="PS00108">
    <property type="entry name" value="PROTEIN_KINASE_ST"/>
    <property type="match status" value="1"/>
</dbReference>
<evidence type="ECO:0000256" key="18">
    <source>
        <dbReference type="ARBA" id="ARBA00047899"/>
    </source>
</evidence>
<evidence type="ECO:0000256" key="13">
    <source>
        <dbReference type="ARBA" id="ARBA00022989"/>
    </source>
</evidence>
<evidence type="ECO:0000256" key="21">
    <source>
        <dbReference type="SAM" id="SignalP"/>
    </source>
</evidence>
<evidence type="ECO:0000256" key="10">
    <source>
        <dbReference type="ARBA" id="ARBA00022741"/>
    </source>
</evidence>
<evidence type="ECO:0000256" key="2">
    <source>
        <dbReference type="ARBA" id="ARBA00012513"/>
    </source>
</evidence>
<dbReference type="GO" id="GO:0030246">
    <property type="term" value="F:carbohydrate binding"/>
    <property type="evidence" value="ECO:0007669"/>
    <property type="project" value="UniProtKB-KW"/>
</dbReference>
<gene>
    <name evidence="25" type="ORF">ILEXP_LOCUS21509</name>
</gene>
<keyword evidence="9" id="KW-0430">Lectin</keyword>
<evidence type="ECO:0000256" key="1">
    <source>
        <dbReference type="ARBA" id="ARBA00004251"/>
    </source>
</evidence>
<dbReference type="Pfam" id="PF01453">
    <property type="entry name" value="B_lectin"/>
    <property type="match status" value="1"/>
</dbReference>
<keyword evidence="8 21" id="KW-0732">Signal</keyword>
<comment type="catalytic activity">
    <reaction evidence="18">
        <text>L-threonyl-[protein] + ATP = O-phospho-L-threonyl-[protein] + ADP + H(+)</text>
        <dbReference type="Rhea" id="RHEA:46608"/>
        <dbReference type="Rhea" id="RHEA-COMP:11060"/>
        <dbReference type="Rhea" id="RHEA-COMP:11605"/>
        <dbReference type="ChEBI" id="CHEBI:15378"/>
        <dbReference type="ChEBI" id="CHEBI:30013"/>
        <dbReference type="ChEBI" id="CHEBI:30616"/>
        <dbReference type="ChEBI" id="CHEBI:61977"/>
        <dbReference type="ChEBI" id="CHEBI:456216"/>
        <dbReference type="EC" id="2.7.11.1"/>
    </reaction>
</comment>
<dbReference type="InterPro" id="IPR036426">
    <property type="entry name" value="Bulb-type_lectin_dom_sf"/>
</dbReference>
<dbReference type="InterPro" id="IPR001245">
    <property type="entry name" value="Ser-Thr/Tyr_kinase_cat_dom"/>
</dbReference>
<dbReference type="SUPFAM" id="SSF56112">
    <property type="entry name" value="Protein kinase-like (PK-like)"/>
    <property type="match status" value="1"/>
</dbReference>
<dbReference type="PANTHER" id="PTHR27002:SF548">
    <property type="entry name" value="RECEPTOR-LIKE SERINE_THREONINE-PROTEIN KINASE"/>
    <property type="match status" value="1"/>
</dbReference>
<feature type="domain" description="Protein kinase" evidence="22">
    <location>
        <begin position="504"/>
        <end position="669"/>
    </location>
</feature>
<dbReference type="CDD" id="cd01098">
    <property type="entry name" value="PAN_AP_plant"/>
    <property type="match status" value="1"/>
</dbReference>
<sequence length="669" mass="73915">MASIFMLILSFLCSQGLCSSSVAATSTIRVGDQLNSTTKLVSENGNFTLGFFTVGRPNSQNSSYFGVWYTNDNQWRKVWVANPNSPITNSFGVLTIDSTGTLKITSGGSSIMILHDQNGTVNATATLEDSGNFVLMDAADRRILWQSFDHPTNTLLAGMKLGYNLTSRQNWTLTSWLNGYVPAAGAFDLSLESIGDSAQLVIHRRGELYWTSGPWNNVNFEFVVALKHARYPYNSNYVSNGAGKYFTFDATDANINMLELTSKGEILDGANSSFVSPAGFSQVICCLADNGFVNTVLPRCRSQNDSFQEKSAYFLGTTSIYVDNTISSLSDCMERCWNNCSCVGFASSSDGTSCVMWSGNDKYQIDETGKSVKTHVLVSSMLVSSMPPPSVSSMPPPSVSSMPSPSVTSLLPVSSKSSKGNKWIWAVIAIAIFLGLLTLGSLLYLRMRKRRIEGEEEKRRKENLRALTASVTLNNADAFENNGRERHDLNIFSFASIAAATNNFSHQNKLGEGGFGPVYKGQLPEGREIAVKRLSRTSGQGLVEFKNELILITKLQHTNLVRVLGCCLHGEEKMLIYEYMPNKSLDFFLFDLAKRELLNWEIRINIIDGVGQGLLYLHKYSRMRVIHRDLKASNILLDESMNPKISDFGMARIFNPNEKEAMTNRVVGT</sequence>
<evidence type="ECO:0000256" key="14">
    <source>
        <dbReference type="ARBA" id="ARBA00023136"/>
    </source>
</evidence>
<organism evidence="25 26">
    <name type="scientific">Ilex paraguariensis</name>
    <name type="common">yerba mate</name>
    <dbReference type="NCBI Taxonomy" id="185542"/>
    <lineage>
        <taxon>Eukaryota</taxon>
        <taxon>Viridiplantae</taxon>
        <taxon>Streptophyta</taxon>
        <taxon>Embryophyta</taxon>
        <taxon>Tracheophyta</taxon>
        <taxon>Spermatophyta</taxon>
        <taxon>Magnoliopsida</taxon>
        <taxon>eudicotyledons</taxon>
        <taxon>Gunneridae</taxon>
        <taxon>Pentapetalae</taxon>
        <taxon>asterids</taxon>
        <taxon>campanulids</taxon>
        <taxon>Aquifoliales</taxon>
        <taxon>Aquifoliaceae</taxon>
        <taxon>Ilex</taxon>
    </lineage>
</organism>
<dbReference type="GO" id="GO:0005886">
    <property type="term" value="C:plasma membrane"/>
    <property type="evidence" value="ECO:0007669"/>
    <property type="project" value="UniProtKB-SubCell"/>
</dbReference>
<evidence type="ECO:0000256" key="5">
    <source>
        <dbReference type="ARBA" id="ARBA00022553"/>
    </source>
</evidence>
<dbReference type="FunFam" id="3.30.200.20:FF:000330">
    <property type="entry name" value="G-type lectin S-receptor-like serine/threonine-protein kinase At4g03230"/>
    <property type="match status" value="1"/>
</dbReference>
<evidence type="ECO:0000259" key="22">
    <source>
        <dbReference type="PROSITE" id="PS50011"/>
    </source>
</evidence>
<dbReference type="Proteomes" id="UP001642360">
    <property type="component" value="Unassembled WGS sequence"/>
</dbReference>
<dbReference type="SUPFAM" id="SSF51110">
    <property type="entry name" value="alpha-D-mannose-specific plant lectins"/>
    <property type="match status" value="1"/>
</dbReference>
<evidence type="ECO:0000256" key="19">
    <source>
        <dbReference type="ARBA" id="ARBA00048679"/>
    </source>
</evidence>
<dbReference type="InterPro" id="IPR001480">
    <property type="entry name" value="Bulb-type_lectin_dom"/>
</dbReference>
<reference evidence="25 26" key="1">
    <citation type="submission" date="2024-02" db="EMBL/GenBank/DDBJ databases">
        <authorList>
            <person name="Vignale AGUSTIN F."/>
            <person name="Sosa J E."/>
            <person name="Modenutti C."/>
        </authorList>
    </citation>
    <scope>NUCLEOTIDE SEQUENCE [LARGE SCALE GENOMIC DNA]</scope>
</reference>
<name>A0ABC8SDL8_9AQUA</name>